<dbReference type="InterPro" id="IPR007345">
    <property type="entry name" value="Polysacch_pyruvyl_Trfase"/>
</dbReference>
<reference evidence="3" key="2">
    <citation type="submission" date="2020-09" db="EMBL/GenBank/DDBJ databases">
        <authorList>
            <person name="Sun Q."/>
            <person name="Zhou Y."/>
        </authorList>
    </citation>
    <scope>NUCLEOTIDE SEQUENCE</scope>
    <source>
        <strain evidence="3">CGMCC 1.15178</strain>
    </source>
</reference>
<evidence type="ECO:0000256" key="1">
    <source>
        <dbReference type="SAM" id="MobiDB-lite"/>
    </source>
</evidence>
<dbReference type="Proteomes" id="UP000612456">
    <property type="component" value="Unassembled WGS sequence"/>
</dbReference>
<accession>A0A916YXH9</accession>
<evidence type="ECO:0000259" key="2">
    <source>
        <dbReference type="Pfam" id="PF04230"/>
    </source>
</evidence>
<sequence>MTTVLLAGVPSSPNLGDGLIARAMTYLIGMHGPHKVLHFDLTQGLSQEEDQALQQEKAQPHAYRLNDDSLKKRATPDSLRMMKAYWLHRRKNSVLSTQLKRLVAESDVVMIGGGHLFIDTYLTFPLAVRRVADEARRQGKPLHVVLVGARGPWSGPARACFRGVCRYASSIALRDEESRAFLLKFDPSLADKTVALSDPALYSQETFASLINRQEAAVQSKLPSMRSADALSAKEGGGIGVMEPPVQTSTSLKPIIGLGILDPNELRRSTSLRWERQTCAEWWQEIAAILTGKGYEVRVFTNGAESDNAFVEQMVKPLCHGLNGVSFYPYPRTVDALVDQISQCGAIIAQRLHACLPAVSMLKPTYGVIWDRKLSAIFHDLGLGGHLVDFNQPAAEAVAAMKLEQPPSALFLKTMERKKNQLIGHMGRILR</sequence>
<organism evidence="3 4">
    <name type="scientific">Paenibacillus nasutitermitis</name>
    <dbReference type="NCBI Taxonomy" id="1652958"/>
    <lineage>
        <taxon>Bacteria</taxon>
        <taxon>Bacillati</taxon>
        <taxon>Bacillota</taxon>
        <taxon>Bacilli</taxon>
        <taxon>Bacillales</taxon>
        <taxon>Paenibacillaceae</taxon>
        <taxon>Paenibacillus</taxon>
    </lineage>
</organism>
<gene>
    <name evidence="3" type="ORF">GCM10010911_24320</name>
</gene>
<protein>
    <recommendedName>
        <fullName evidence="2">Polysaccharide pyruvyl transferase domain-containing protein</fullName>
    </recommendedName>
</protein>
<evidence type="ECO:0000313" key="4">
    <source>
        <dbReference type="Proteomes" id="UP000612456"/>
    </source>
</evidence>
<feature type="domain" description="Polysaccharide pyruvyl transferase" evidence="2">
    <location>
        <begin position="14"/>
        <end position="371"/>
    </location>
</feature>
<dbReference type="PANTHER" id="PTHR36836">
    <property type="entry name" value="COLANIC ACID BIOSYNTHESIS PROTEIN WCAK"/>
    <property type="match status" value="1"/>
</dbReference>
<feature type="region of interest" description="Disordered" evidence="1">
    <location>
        <begin position="48"/>
        <end position="69"/>
    </location>
</feature>
<reference evidence="3" key="1">
    <citation type="journal article" date="2014" name="Int. J. Syst. Evol. Microbiol.">
        <title>Complete genome sequence of Corynebacterium casei LMG S-19264T (=DSM 44701T), isolated from a smear-ripened cheese.</title>
        <authorList>
            <consortium name="US DOE Joint Genome Institute (JGI-PGF)"/>
            <person name="Walter F."/>
            <person name="Albersmeier A."/>
            <person name="Kalinowski J."/>
            <person name="Ruckert C."/>
        </authorList>
    </citation>
    <scope>NUCLEOTIDE SEQUENCE</scope>
    <source>
        <strain evidence="3">CGMCC 1.15178</strain>
    </source>
</reference>
<name>A0A916YXH9_9BACL</name>
<dbReference type="PANTHER" id="PTHR36836:SF1">
    <property type="entry name" value="COLANIC ACID BIOSYNTHESIS PROTEIN WCAK"/>
    <property type="match status" value="1"/>
</dbReference>
<dbReference type="EMBL" id="BMHP01000002">
    <property type="protein sequence ID" value="GGD65680.1"/>
    <property type="molecule type" value="Genomic_DNA"/>
</dbReference>
<keyword evidence="4" id="KW-1185">Reference proteome</keyword>
<proteinExistence type="predicted"/>
<dbReference type="AlphaFoldDB" id="A0A916YXH9"/>
<dbReference type="RefSeq" id="WP_188992235.1">
    <property type="nucleotide sequence ID" value="NZ_BMHP01000002.1"/>
</dbReference>
<comment type="caution">
    <text evidence="3">The sequence shown here is derived from an EMBL/GenBank/DDBJ whole genome shotgun (WGS) entry which is preliminary data.</text>
</comment>
<dbReference type="Pfam" id="PF04230">
    <property type="entry name" value="PS_pyruv_trans"/>
    <property type="match status" value="1"/>
</dbReference>
<evidence type="ECO:0000313" key="3">
    <source>
        <dbReference type="EMBL" id="GGD65680.1"/>
    </source>
</evidence>